<dbReference type="Pfam" id="PF00672">
    <property type="entry name" value="HAMP"/>
    <property type="match status" value="1"/>
</dbReference>
<dbReference type="SMART" id="SM00283">
    <property type="entry name" value="MA"/>
    <property type="match status" value="1"/>
</dbReference>
<dbReference type="CDD" id="cd06225">
    <property type="entry name" value="HAMP"/>
    <property type="match status" value="1"/>
</dbReference>
<evidence type="ECO:0000313" key="10">
    <source>
        <dbReference type="Proteomes" id="UP001499979"/>
    </source>
</evidence>
<keyword evidence="10" id="KW-1185">Reference proteome</keyword>
<evidence type="ECO:0000259" key="7">
    <source>
        <dbReference type="PROSITE" id="PS50111"/>
    </source>
</evidence>
<evidence type="ECO:0000313" key="9">
    <source>
        <dbReference type="EMBL" id="GAA1166531.1"/>
    </source>
</evidence>
<comment type="similarity">
    <text evidence="4">Belongs to the methyl-accepting chemotaxis (MCP) protein family.</text>
</comment>
<dbReference type="PROSITE" id="PS50111">
    <property type="entry name" value="CHEMOTAXIS_TRANSDUC_2"/>
    <property type="match status" value="1"/>
</dbReference>
<dbReference type="InterPro" id="IPR003660">
    <property type="entry name" value="HAMP_dom"/>
</dbReference>
<dbReference type="Gene3D" id="1.10.287.950">
    <property type="entry name" value="Methyl-accepting chemotaxis protein"/>
    <property type="match status" value="1"/>
</dbReference>
<evidence type="ECO:0000256" key="3">
    <source>
        <dbReference type="ARBA" id="ARBA00023224"/>
    </source>
</evidence>
<feature type="domain" description="HAMP" evidence="8">
    <location>
        <begin position="218"/>
        <end position="270"/>
    </location>
</feature>
<keyword evidence="3 5" id="KW-0807">Transducer</keyword>
<dbReference type="PANTHER" id="PTHR32089">
    <property type="entry name" value="METHYL-ACCEPTING CHEMOTAXIS PROTEIN MCPB"/>
    <property type="match status" value="1"/>
</dbReference>
<protein>
    <recommendedName>
        <fullName evidence="11">Methyl-accepting chemotaxis protein</fullName>
    </recommendedName>
</protein>
<evidence type="ECO:0000256" key="5">
    <source>
        <dbReference type="PROSITE-ProRule" id="PRU00284"/>
    </source>
</evidence>
<evidence type="ECO:0000256" key="2">
    <source>
        <dbReference type="ARBA" id="ARBA00022989"/>
    </source>
</evidence>
<gene>
    <name evidence="9" type="ORF">GCM10009606_49670</name>
</gene>
<sequence length="533" mass="54495">MTDTTPRRRLRFADRSIRTRVLSIVGAGAAVVLVVGAYSAHLVDSGAGRGDQLLRANAATAAVGEADMMHDAIRADVLEVLSSPDDPEAVAAATAAYQEHADLLRASFDSVGSAGLGPEIDAARAKVAPVVDEYLAGAAAWLDRAARNPAAARAQYPAFLDRFHALEKALPEVGDAVAVYAADAQRGVQAERGAVVRLLVGAGVGVVVVVVLGLLLSRSLVRPIHRVRAVLDALAKGDLTVHADVDSADELGQMAAALERATERLRSAVGDIDRAAGELAGSSTDLSEVAARMSESARGSADTARQVSATAGQVSTHVQAVAAGTEEMSASIREIAQSTGSASTVATEAVSLAQGTTELVTQLGASSAEISNVVKLISSIAEQTNLLALNATIEAARAGEAGKGFAVVAGEVKELADQTGSATEDIARRVSAIQQDAVRAVEAIARISGVIDQVSDSQVAIAAAIEQQTATSTEMSRGVSEAATGSATIAETVDEVARLAGDTTEASAATRSAADGLSAVAYRMQELVGQFRY</sequence>
<dbReference type="Proteomes" id="UP001499979">
    <property type="component" value="Unassembled WGS sequence"/>
</dbReference>
<keyword evidence="2 6" id="KW-1133">Transmembrane helix</keyword>
<keyword evidence="6" id="KW-0472">Membrane</keyword>
<dbReference type="PANTHER" id="PTHR32089:SF112">
    <property type="entry name" value="LYSOZYME-LIKE PROTEIN-RELATED"/>
    <property type="match status" value="1"/>
</dbReference>
<dbReference type="Pfam" id="PF00015">
    <property type="entry name" value="MCPsignal"/>
    <property type="match status" value="1"/>
</dbReference>
<dbReference type="InterPro" id="IPR004089">
    <property type="entry name" value="MCPsignal_dom"/>
</dbReference>
<evidence type="ECO:0000259" key="8">
    <source>
        <dbReference type="PROSITE" id="PS50885"/>
    </source>
</evidence>
<proteinExistence type="inferred from homology"/>
<dbReference type="RefSeq" id="WP_343911369.1">
    <property type="nucleotide sequence ID" value="NZ_BAAAJE010000039.1"/>
</dbReference>
<dbReference type="SMART" id="SM00304">
    <property type="entry name" value="HAMP"/>
    <property type="match status" value="1"/>
</dbReference>
<comment type="caution">
    <text evidence="9">The sequence shown here is derived from an EMBL/GenBank/DDBJ whole genome shotgun (WGS) entry which is preliminary data.</text>
</comment>
<accession>A0ABP4FI41</accession>
<feature type="transmembrane region" description="Helical" evidence="6">
    <location>
        <begin position="194"/>
        <end position="216"/>
    </location>
</feature>
<evidence type="ECO:0000256" key="1">
    <source>
        <dbReference type="ARBA" id="ARBA00022692"/>
    </source>
</evidence>
<evidence type="ECO:0000256" key="4">
    <source>
        <dbReference type="ARBA" id="ARBA00029447"/>
    </source>
</evidence>
<dbReference type="PROSITE" id="PS50885">
    <property type="entry name" value="HAMP"/>
    <property type="match status" value="1"/>
</dbReference>
<evidence type="ECO:0008006" key="11">
    <source>
        <dbReference type="Google" id="ProtNLM"/>
    </source>
</evidence>
<dbReference type="SUPFAM" id="SSF58104">
    <property type="entry name" value="Methyl-accepting chemotaxis protein (MCP) signaling domain"/>
    <property type="match status" value="1"/>
</dbReference>
<reference evidence="10" key="1">
    <citation type="journal article" date="2019" name="Int. J. Syst. Evol. Microbiol.">
        <title>The Global Catalogue of Microorganisms (GCM) 10K type strain sequencing project: providing services to taxonomists for standard genome sequencing and annotation.</title>
        <authorList>
            <consortium name="The Broad Institute Genomics Platform"/>
            <consortium name="The Broad Institute Genome Sequencing Center for Infectious Disease"/>
            <person name="Wu L."/>
            <person name="Ma J."/>
        </authorList>
    </citation>
    <scope>NUCLEOTIDE SEQUENCE [LARGE SCALE GENOMIC DNA]</scope>
    <source>
        <strain evidence="10">JCM 11813</strain>
    </source>
</reference>
<organism evidence="9 10">
    <name type="scientific">Nocardioides aquiterrae</name>
    <dbReference type="NCBI Taxonomy" id="203799"/>
    <lineage>
        <taxon>Bacteria</taxon>
        <taxon>Bacillati</taxon>
        <taxon>Actinomycetota</taxon>
        <taxon>Actinomycetes</taxon>
        <taxon>Propionibacteriales</taxon>
        <taxon>Nocardioidaceae</taxon>
        <taxon>Nocardioides</taxon>
    </lineage>
</organism>
<evidence type="ECO:0000256" key="6">
    <source>
        <dbReference type="SAM" id="Phobius"/>
    </source>
</evidence>
<feature type="transmembrane region" description="Helical" evidence="6">
    <location>
        <begin position="21"/>
        <end position="40"/>
    </location>
</feature>
<dbReference type="EMBL" id="BAAAJE010000039">
    <property type="protein sequence ID" value="GAA1166531.1"/>
    <property type="molecule type" value="Genomic_DNA"/>
</dbReference>
<keyword evidence="1 6" id="KW-0812">Transmembrane</keyword>
<feature type="domain" description="Methyl-accepting transducer" evidence="7">
    <location>
        <begin position="275"/>
        <end position="504"/>
    </location>
</feature>
<name>A0ABP4FI41_9ACTN</name>